<protein>
    <submittedName>
        <fullName evidence="9">ABC transporter permease</fullName>
    </submittedName>
</protein>
<evidence type="ECO:0000256" key="1">
    <source>
        <dbReference type="ARBA" id="ARBA00004651"/>
    </source>
</evidence>
<dbReference type="CDD" id="cd06261">
    <property type="entry name" value="TM_PBP2"/>
    <property type="match status" value="1"/>
</dbReference>
<dbReference type="PANTHER" id="PTHR43163">
    <property type="entry name" value="DIPEPTIDE TRANSPORT SYSTEM PERMEASE PROTEIN DPPB-RELATED"/>
    <property type="match status" value="1"/>
</dbReference>
<keyword evidence="3" id="KW-1003">Cell membrane</keyword>
<comment type="subcellular location">
    <subcellularLocation>
        <location evidence="1 7">Cell membrane</location>
        <topology evidence="1 7">Multi-pass membrane protein</topology>
    </subcellularLocation>
</comment>
<dbReference type="Proteomes" id="UP001597351">
    <property type="component" value="Unassembled WGS sequence"/>
</dbReference>
<dbReference type="PANTHER" id="PTHR43163:SF7">
    <property type="entry name" value="DIPEPTIDE-TRANSPORT INTEGRAL MEMBRANE PROTEIN ABC TRANSPORTER DPPB-RELATED"/>
    <property type="match status" value="1"/>
</dbReference>
<keyword evidence="6 7" id="KW-0472">Membrane</keyword>
<proteinExistence type="inferred from homology"/>
<evidence type="ECO:0000256" key="7">
    <source>
        <dbReference type="RuleBase" id="RU363032"/>
    </source>
</evidence>
<feature type="transmembrane region" description="Helical" evidence="7">
    <location>
        <begin position="112"/>
        <end position="133"/>
    </location>
</feature>
<feature type="transmembrane region" description="Helical" evidence="7">
    <location>
        <begin position="145"/>
        <end position="168"/>
    </location>
</feature>
<evidence type="ECO:0000256" key="6">
    <source>
        <dbReference type="ARBA" id="ARBA00023136"/>
    </source>
</evidence>
<evidence type="ECO:0000259" key="8">
    <source>
        <dbReference type="PROSITE" id="PS50928"/>
    </source>
</evidence>
<comment type="caution">
    <text evidence="9">The sequence shown here is derived from an EMBL/GenBank/DDBJ whole genome shotgun (WGS) entry which is preliminary data.</text>
</comment>
<accession>A0ABW4TKI6</accession>
<dbReference type="InterPro" id="IPR000515">
    <property type="entry name" value="MetI-like"/>
</dbReference>
<feature type="transmembrane region" description="Helical" evidence="7">
    <location>
        <begin position="301"/>
        <end position="327"/>
    </location>
</feature>
<dbReference type="InterPro" id="IPR035906">
    <property type="entry name" value="MetI-like_sf"/>
</dbReference>
<evidence type="ECO:0000256" key="3">
    <source>
        <dbReference type="ARBA" id="ARBA00022475"/>
    </source>
</evidence>
<feature type="transmembrane region" description="Helical" evidence="7">
    <location>
        <begin position="12"/>
        <end position="34"/>
    </location>
</feature>
<comment type="similarity">
    <text evidence="7">Belongs to the binding-protein-dependent transport system permease family.</text>
</comment>
<keyword evidence="2 7" id="KW-0813">Transport</keyword>
<dbReference type="SUPFAM" id="SSF161098">
    <property type="entry name" value="MetI-like"/>
    <property type="match status" value="1"/>
</dbReference>
<keyword evidence="5 7" id="KW-1133">Transmembrane helix</keyword>
<keyword evidence="10" id="KW-1185">Reference proteome</keyword>
<gene>
    <name evidence="9" type="ORF">ACFSDE_01940</name>
</gene>
<evidence type="ECO:0000256" key="5">
    <source>
        <dbReference type="ARBA" id="ARBA00022989"/>
    </source>
</evidence>
<feature type="transmembrane region" description="Helical" evidence="7">
    <location>
        <begin position="259"/>
        <end position="281"/>
    </location>
</feature>
<evidence type="ECO:0000256" key="4">
    <source>
        <dbReference type="ARBA" id="ARBA00022692"/>
    </source>
</evidence>
<dbReference type="Gene3D" id="1.10.3720.10">
    <property type="entry name" value="MetI-like"/>
    <property type="match status" value="1"/>
</dbReference>
<dbReference type="PROSITE" id="PS50928">
    <property type="entry name" value="ABC_TM1"/>
    <property type="match status" value="1"/>
</dbReference>
<keyword evidence="4 7" id="KW-0812">Transmembrane</keyword>
<organism evidence="9 10">
    <name type="scientific">Nocardioides aestuarii</name>
    <dbReference type="NCBI Taxonomy" id="252231"/>
    <lineage>
        <taxon>Bacteria</taxon>
        <taxon>Bacillati</taxon>
        <taxon>Actinomycetota</taxon>
        <taxon>Actinomycetes</taxon>
        <taxon>Propionibacteriales</taxon>
        <taxon>Nocardioidaceae</taxon>
        <taxon>Nocardioides</taxon>
    </lineage>
</organism>
<evidence type="ECO:0000313" key="9">
    <source>
        <dbReference type="EMBL" id="MFD1945536.1"/>
    </source>
</evidence>
<dbReference type="RefSeq" id="WP_343915564.1">
    <property type="nucleotide sequence ID" value="NZ_BAAAJT010000002.1"/>
</dbReference>
<evidence type="ECO:0000313" key="10">
    <source>
        <dbReference type="Proteomes" id="UP001597351"/>
    </source>
</evidence>
<name>A0ABW4TKI6_9ACTN</name>
<sequence length="334" mass="36774">MGRYVARRLIQFIPVILGTLFLLHILTTVTIQVVGDPVRALFGENAPPAEIIQQLQVQYGLDDPCLQQTGNPCFGLFVDRLGQYMQGDFGTNYRGRSVSELFLERVGITLRMQFIALAFEIVVGIFIGVLAGLRKDKFIDNLVRITTSVLIAVPVFVAGSLAVLFIGLKIGLPLRESEWAPEWLGQMFQVGYNPEYPWLSLFLPGIVLGSFSLAAIARLTRTSLIENLRSDYVRTARAKGLTTRRVVAIHTLRNSLIPVVTYIGIDLGLLLGGSLVTEGIFNVPGIGLLTFQAIQSNDTPVILGVVTVLTIVFLISSLLVDLLYAALDPRIRYE</sequence>
<evidence type="ECO:0000256" key="2">
    <source>
        <dbReference type="ARBA" id="ARBA00022448"/>
    </source>
</evidence>
<feature type="domain" description="ABC transmembrane type-1" evidence="8">
    <location>
        <begin position="106"/>
        <end position="324"/>
    </location>
</feature>
<feature type="transmembrane region" description="Helical" evidence="7">
    <location>
        <begin position="196"/>
        <end position="219"/>
    </location>
</feature>
<reference evidence="10" key="1">
    <citation type="journal article" date="2019" name="Int. J. Syst. Evol. Microbiol.">
        <title>The Global Catalogue of Microorganisms (GCM) 10K type strain sequencing project: providing services to taxonomists for standard genome sequencing and annotation.</title>
        <authorList>
            <consortium name="The Broad Institute Genomics Platform"/>
            <consortium name="The Broad Institute Genome Sequencing Center for Infectious Disease"/>
            <person name="Wu L."/>
            <person name="Ma J."/>
        </authorList>
    </citation>
    <scope>NUCLEOTIDE SEQUENCE [LARGE SCALE GENOMIC DNA]</scope>
    <source>
        <strain evidence="10">CGMCC 1.12477</strain>
    </source>
</reference>
<dbReference type="Pfam" id="PF00528">
    <property type="entry name" value="BPD_transp_1"/>
    <property type="match status" value="1"/>
</dbReference>
<dbReference type="EMBL" id="JBHUGD010000001">
    <property type="protein sequence ID" value="MFD1945536.1"/>
    <property type="molecule type" value="Genomic_DNA"/>
</dbReference>